<evidence type="ECO:0000256" key="1">
    <source>
        <dbReference type="ARBA" id="ARBA00002286"/>
    </source>
</evidence>
<dbReference type="InterPro" id="IPR001584">
    <property type="entry name" value="Integrase_cat-core"/>
</dbReference>
<reference evidence="3 4" key="1">
    <citation type="submission" date="2007-03" db="EMBL/GenBank/DDBJ databases">
        <title>Complete sequence of Desulfotomaculum reducens MI-1.</title>
        <authorList>
            <consortium name="US DOE Joint Genome Institute"/>
            <person name="Copeland A."/>
            <person name="Lucas S."/>
            <person name="Lapidus A."/>
            <person name="Barry K."/>
            <person name="Detter J.C."/>
            <person name="Glavina del Rio T."/>
            <person name="Hammon N."/>
            <person name="Israni S."/>
            <person name="Dalin E."/>
            <person name="Tice H."/>
            <person name="Pitluck S."/>
            <person name="Sims D."/>
            <person name="Brettin T."/>
            <person name="Bruce D."/>
            <person name="Han C."/>
            <person name="Tapia R."/>
            <person name="Schmutz J."/>
            <person name="Larimer F."/>
            <person name="Land M."/>
            <person name="Hauser L."/>
            <person name="Kyrpides N."/>
            <person name="Kim E."/>
            <person name="Tebo B.M."/>
            <person name="Richardson P."/>
        </authorList>
    </citation>
    <scope>NUCLEOTIDE SEQUENCE [LARGE SCALE GENOMIC DNA]</scope>
    <source>
        <strain evidence="3 4">MI-1</strain>
    </source>
</reference>
<dbReference type="Gene3D" id="3.30.420.10">
    <property type="entry name" value="Ribonuclease H-like superfamily/Ribonuclease H"/>
    <property type="match status" value="1"/>
</dbReference>
<dbReference type="Pfam" id="PF00665">
    <property type="entry name" value="rve"/>
    <property type="match status" value="1"/>
</dbReference>
<dbReference type="InterPro" id="IPR036397">
    <property type="entry name" value="RNaseH_sf"/>
</dbReference>
<accession>A4J395</accession>
<evidence type="ECO:0000259" key="2">
    <source>
        <dbReference type="PROSITE" id="PS50994"/>
    </source>
</evidence>
<gene>
    <name evidence="3" type="ordered locus">Dred_1013</name>
</gene>
<organism evidence="3 4">
    <name type="scientific">Desulforamulus reducens (strain ATCC BAA-1160 / DSM 100696 / MI-1)</name>
    <name type="common">Desulfotomaculum reducens</name>
    <dbReference type="NCBI Taxonomy" id="349161"/>
    <lineage>
        <taxon>Bacteria</taxon>
        <taxon>Bacillati</taxon>
        <taxon>Bacillota</taxon>
        <taxon>Clostridia</taxon>
        <taxon>Eubacteriales</taxon>
        <taxon>Peptococcaceae</taxon>
        <taxon>Desulforamulus</taxon>
    </lineage>
</organism>
<evidence type="ECO:0000313" key="3">
    <source>
        <dbReference type="EMBL" id="ABO49548.1"/>
    </source>
</evidence>
<protein>
    <submittedName>
        <fullName evidence="3">Integrase, catalytic region</fullName>
    </submittedName>
</protein>
<dbReference type="InterPro" id="IPR048020">
    <property type="entry name" value="Transpos_IS3"/>
</dbReference>
<evidence type="ECO:0000313" key="4">
    <source>
        <dbReference type="Proteomes" id="UP000001556"/>
    </source>
</evidence>
<comment type="function">
    <text evidence="1">Involved in the transposition of the insertion sequence.</text>
</comment>
<dbReference type="STRING" id="349161.Dred_1013"/>
<feature type="domain" description="Integrase catalytic" evidence="2">
    <location>
        <begin position="106"/>
        <end position="232"/>
    </location>
</feature>
<dbReference type="KEGG" id="drm:Dred_1013"/>
<dbReference type="eggNOG" id="COG2801">
    <property type="taxonomic scope" value="Bacteria"/>
</dbReference>
<proteinExistence type="predicted"/>
<dbReference type="EMBL" id="CP000612">
    <property type="protein sequence ID" value="ABO49548.1"/>
    <property type="molecule type" value="Genomic_DNA"/>
</dbReference>
<dbReference type="AlphaFoldDB" id="A4J395"/>
<dbReference type="SUPFAM" id="SSF53098">
    <property type="entry name" value="Ribonuclease H-like"/>
    <property type="match status" value="1"/>
</dbReference>
<dbReference type="PROSITE" id="PS50994">
    <property type="entry name" value="INTEGRASE"/>
    <property type="match status" value="1"/>
</dbReference>
<dbReference type="HOGENOM" id="CLU_027402_4_2_9"/>
<dbReference type="InterPro" id="IPR025948">
    <property type="entry name" value="HTH-like_dom"/>
</dbReference>
<dbReference type="PANTHER" id="PTHR46889:SF4">
    <property type="entry name" value="TRANSPOSASE INSO FOR INSERTION SEQUENCE ELEMENT IS911B-RELATED"/>
    <property type="match status" value="1"/>
</dbReference>
<dbReference type="Pfam" id="PF13276">
    <property type="entry name" value="HTH_21"/>
    <property type="match status" value="1"/>
</dbReference>
<name>A4J395_DESRM</name>
<dbReference type="NCBIfam" id="NF033516">
    <property type="entry name" value="transpos_IS3"/>
    <property type="match status" value="1"/>
</dbReference>
<dbReference type="Proteomes" id="UP000001556">
    <property type="component" value="Chromosome"/>
</dbReference>
<sequence>MCQVLEVSRSGYYSWRKRPKSKRKKANEKLLEQIKDIHRKSRGLYGVRKITKELNNKKKIKCGHNRVYKLMKENGISSKRPRRFKATTNSKHNYPVAENLLNQNFKVNQPNKVWVSDITYVPTDEGWLYFAAIIDLCHKKIVGWSMDSTMTKGLVINALKQAVRRARPPKGVIHHSDQGSQYASHAYQSLLKKYGFIASMSRKGNCYDNACAESFFSTLKNELIHLSRFKTR</sequence>
<keyword evidence="4" id="KW-1185">Reference proteome</keyword>
<dbReference type="PANTHER" id="PTHR46889">
    <property type="entry name" value="TRANSPOSASE INSF FOR INSERTION SEQUENCE IS3B-RELATED"/>
    <property type="match status" value="1"/>
</dbReference>
<dbReference type="InterPro" id="IPR050900">
    <property type="entry name" value="Transposase_IS3/IS150/IS904"/>
</dbReference>
<dbReference type="InterPro" id="IPR012337">
    <property type="entry name" value="RNaseH-like_sf"/>
</dbReference>
<dbReference type="GO" id="GO:0015074">
    <property type="term" value="P:DNA integration"/>
    <property type="evidence" value="ECO:0007669"/>
    <property type="project" value="InterPro"/>
</dbReference>
<dbReference type="GO" id="GO:0003676">
    <property type="term" value="F:nucleic acid binding"/>
    <property type="evidence" value="ECO:0007669"/>
    <property type="project" value="InterPro"/>
</dbReference>